<keyword evidence="2" id="KW-1185">Reference proteome</keyword>
<dbReference type="EMBL" id="CP133621">
    <property type="protein sequence ID" value="WMV50823.1"/>
    <property type="molecule type" value="Genomic_DNA"/>
</dbReference>
<accession>A0AAF0ZV28</accession>
<gene>
    <name evidence="1" type="ORF">MTR67_044208</name>
</gene>
<proteinExistence type="predicted"/>
<protein>
    <submittedName>
        <fullName evidence="1">Uncharacterized protein</fullName>
    </submittedName>
</protein>
<dbReference type="SUPFAM" id="SSF53098">
    <property type="entry name" value="Ribonuclease H-like"/>
    <property type="match status" value="1"/>
</dbReference>
<evidence type="ECO:0000313" key="1">
    <source>
        <dbReference type="EMBL" id="WMV50823.1"/>
    </source>
</evidence>
<organism evidence="1 2">
    <name type="scientific">Solanum verrucosum</name>
    <dbReference type="NCBI Taxonomy" id="315347"/>
    <lineage>
        <taxon>Eukaryota</taxon>
        <taxon>Viridiplantae</taxon>
        <taxon>Streptophyta</taxon>
        <taxon>Embryophyta</taxon>
        <taxon>Tracheophyta</taxon>
        <taxon>Spermatophyta</taxon>
        <taxon>Magnoliopsida</taxon>
        <taxon>eudicotyledons</taxon>
        <taxon>Gunneridae</taxon>
        <taxon>Pentapetalae</taxon>
        <taxon>asterids</taxon>
        <taxon>lamiids</taxon>
        <taxon>Solanales</taxon>
        <taxon>Solanaceae</taxon>
        <taxon>Solanoideae</taxon>
        <taxon>Solaneae</taxon>
        <taxon>Solanum</taxon>
    </lineage>
</organism>
<name>A0AAF0ZV28_SOLVR</name>
<evidence type="ECO:0000313" key="2">
    <source>
        <dbReference type="Proteomes" id="UP001234989"/>
    </source>
</evidence>
<dbReference type="AlphaFoldDB" id="A0AAF0ZV28"/>
<dbReference type="Proteomes" id="UP001234989">
    <property type="component" value="Chromosome 10"/>
</dbReference>
<dbReference type="InterPro" id="IPR012337">
    <property type="entry name" value="RNaseH-like_sf"/>
</dbReference>
<sequence length="80" mass="9444">MAEAHSSRGAQFTTQFWKSFKKGLGSKVKFCTAFHSMTDGYHSYIQMSPFETFYGRRCRSPIGWFEVCEVELMFNKPWRK</sequence>
<reference evidence="1" key="1">
    <citation type="submission" date="2023-08" db="EMBL/GenBank/DDBJ databases">
        <title>A de novo genome assembly of Solanum verrucosum Schlechtendal, a Mexican diploid species geographically isolated from the other diploid A-genome species in potato relatives.</title>
        <authorList>
            <person name="Hosaka K."/>
        </authorList>
    </citation>
    <scope>NUCLEOTIDE SEQUENCE</scope>
    <source>
        <tissue evidence="1">Young leaves</tissue>
    </source>
</reference>